<dbReference type="Gene3D" id="3.30.420.10">
    <property type="entry name" value="Ribonuclease H-like superfamily/Ribonuclease H"/>
    <property type="match status" value="1"/>
</dbReference>
<feature type="non-terminal residue" evidence="2">
    <location>
        <position position="1"/>
    </location>
</feature>
<gene>
    <name evidence="2" type="ORF">SHERM_12315</name>
</gene>
<dbReference type="GO" id="GO:0015074">
    <property type="term" value="P:DNA integration"/>
    <property type="evidence" value="ECO:0007669"/>
    <property type="project" value="InterPro"/>
</dbReference>
<dbReference type="OrthoDB" id="909526at2759"/>
<evidence type="ECO:0000259" key="1">
    <source>
        <dbReference type="PROSITE" id="PS50994"/>
    </source>
</evidence>
<evidence type="ECO:0000313" key="2">
    <source>
        <dbReference type="EMBL" id="CAA0810870.1"/>
    </source>
</evidence>
<dbReference type="InterPro" id="IPR036397">
    <property type="entry name" value="RNaseH_sf"/>
</dbReference>
<dbReference type="InterPro" id="IPR001584">
    <property type="entry name" value="Integrase_cat-core"/>
</dbReference>
<dbReference type="InterPro" id="IPR012337">
    <property type="entry name" value="RNaseH-like_sf"/>
</dbReference>
<proteinExistence type="predicted"/>
<organism evidence="2 3">
    <name type="scientific">Striga hermonthica</name>
    <name type="common">Purple witchweed</name>
    <name type="synonym">Buchnera hermonthica</name>
    <dbReference type="NCBI Taxonomy" id="68872"/>
    <lineage>
        <taxon>Eukaryota</taxon>
        <taxon>Viridiplantae</taxon>
        <taxon>Streptophyta</taxon>
        <taxon>Embryophyta</taxon>
        <taxon>Tracheophyta</taxon>
        <taxon>Spermatophyta</taxon>
        <taxon>Magnoliopsida</taxon>
        <taxon>eudicotyledons</taxon>
        <taxon>Gunneridae</taxon>
        <taxon>Pentapetalae</taxon>
        <taxon>asterids</taxon>
        <taxon>lamiids</taxon>
        <taxon>Lamiales</taxon>
        <taxon>Orobanchaceae</taxon>
        <taxon>Buchnereae</taxon>
        <taxon>Striga</taxon>
    </lineage>
</organism>
<feature type="non-terminal residue" evidence="2">
    <location>
        <position position="156"/>
    </location>
</feature>
<dbReference type="SUPFAM" id="SSF53098">
    <property type="entry name" value="Ribonuclease H-like"/>
    <property type="match status" value="1"/>
</dbReference>
<protein>
    <recommendedName>
        <fullName evidence="1">Integrase catalytic domain-containing protein</fullName>
    </recommendedName>
</protein>
<evidence type="ECO:0000313" key="3">
    <source>
        <dbReference type="Proteomes" id="UP001153555"/>
    </source>
</evidence>
<dbReference type="AlphaFoldDB" id="A0A9N7MR83"/>
<dbReference type="GO" id="GO:0003676">
    <property type="term" value="F:nucleic acid binding"/>
    <property type="evidence" value="ECO:0007669"/>
    <property type="project" value="InterPro"/>
</dbReference>
<dbReference type="EMBL" id="CACSLK010007274">
    <property type="protein sequence ID" value="CAA0810870.1"/>
    <property type="molecule type" value="Genomic_DNA"/>
</dbReference>
<sequence>PLGLLRPLDIPKWKWEEISMDFVTGLPKSSEHHDAIWVVVDRLTKVAHFLPVSMTMSMEKLAEIYTRWIVRLHGVPAHIVSDRDSRFTSRFWKSLHEAMGTQLQFSSAYHPETDAQTERIIQMLEDMLRLLTLDRGAKWESILSLVEFAYNNSYQA</sequence>
<accession>A0A9N7MR83</accession>
<dbReference type="PANTHER" id="PTHR35046">
    <property type="entry name" value="ZINC KNUCKLE (CCHC-TYPE) FAMILY PROTEIN"/>
    <property type="match status" value="1"/>
</dbReference>
<reference evidence="2" key="1">
    <citation type="submission" date="2019-12" db="EMBL/GenBank/DDBJ databases">
        <authorList>
            <person name="Scholes J."/>
        </authorList>
    </citation>
    <scope>NUCLEOTIDE SEQUENCE</scope>
</reference>
<name>A0A9N7MR83_STRHE</name>
<keyword evidence="3" id="KW-1185">Reference proteome</keyword>
<feature type="domain" description="Integrase catalytic" evidence="1">
    <location>
        <begin position="7"/>
        <end position="156"/>
    </location>
</feature>
<dbReference type="PROSITE" id="PS50994">
    <property type="entry name" value="INTEGRASE"/>
    <property type="match status" value="1"/>
</dbReference>
<dbReference type="PANTHER" id="PTHR35046:SF18">
    <property type="entry name" value="RNA-DIRECTED DNA POLYMERASE"/>
    <property type="match status" value="1"/>
</dbReference>
<comment type="caution">
    <text evidence="2">The sequence shown here is derived from an EMBL/GenBank/DDBJ whole genome shotgun (WGS) entry which is preliminary data.</text>
</comment>
<dbReference type="Proteomes" id="UP001153555">
    <property type="component" value="Unassembled WGS sequence"/>
</dbReference>
<dbReference type="Pfam" id="PF00665">
    <property type="entry name" value="rve"/>
    <property type="match status" value="1"/>
</dbReference>